<protein>
    <submittedName>
        <fullName evidence="1">Sporulation protein</fullName>
    </submittedName>
</protein>
<sequence>MCIIDHTLDYLRESLANYQENEMCQQIINKLQAKTYAGEGEFVKDLEDEEMTYLHDVLENELDYAKNVQYDQRVKELTEVFELLF</sequence>
<dbReference type="AlphaFoldDB" id="A0A0U9I101"/>
<dbReference type="Proteomes" id="UP000052946">
    <property type="component" value="Unassembled WGS sequence"/>
</dbReference>
<comment type="caution">
    <text evidence="1">The sequence shown here is derived from an EMBL/GenBank/DDBJ whole genome shotgun (WGS) entry which is preliminary data.</text>
</comment>
<dbReference type="InterPro" id="IPR020255">
    <property type="entry name" value="CsgA"/>
</dbReference>
<organism evidence="1 2">
    <name type="scientific">Oceanobacillus picturae</name>
    <dbReference type="NCBI Taxonomy" id="171693"/>
    <lineage>
        <taxon>Bacteria</taxon>
        <taxon>Bacillati</taxon>
        <taxon>Bacillota</taxon>
        <taxon>Bacilli</taxon>
        <taxon>Bacillales</taxon>
        <taxon>Bacillaceae</taxon>
        <taxon>Oceanobacillus</taxon>
    </lineage>
</organism>
<accession>A0A0U9I101</accession>
<reference evidence="2" key="1">
    <citation type="submission" date="2015-07" db="EMBL/GenBank/DDBJ databases">
        <title>Draft Genome Sequence of Oceanobacillus picturae Heshi-B3 that Was Isolated from Fermented Rice Bran with Aging Salted Mackerel, Which Was Named Heshiko as Traditional Fermented Seafood in Japan.</title>
        <authorList>
            <person name="Akuzawa S."/>
            <person name="Nakagawa J."/>
            <person name="Kanekatsu T."/>
            <person name="Kanesaki Y."/>
            <person name="Suzuki T."/>
        </authorList>
    </citation>
    <scope>NUCLEOTIDE SEQUENCE [LARGE SCALE GENOMIC DNA]</scope>
    <source>
        <strain evidence="2">Heshi-B3</strain>
    </source>
</reference>
<evidence type="ECO:0000313" key="1">
    <source>
        <dbReference type="EMBL" id="GAQ19021.1"/>
    </source>
</evidence>
<reference evidence="1 2" key="2">
    <citation type="journal article" date="2016" name="Genome Announc.">
        <title>Draft Genome Sequence of Oceanobacillus picturae Heshi-B3, Isolated from Fermented Rice Bran in a Traditional Japanese Seafood Dish.</title>
        <authorList>
            <person name="Akuzawa S."/>
            <person name="Nagaoka J."/>
            <person name="Kanekatsu M."/>
            <person name="Kanesaki Y."/>
            <person name="Suzuki T."/>
        </authorList>
    </citation>
    <scope>NUCLEOTIDE SEQUENCE [LARGE SCALE GENOMIC DNA]</scope>
    <source>
        <strain evidence="1 2">Heshi-B3</strain>
    </source>
</reference>
<dbReference type="Pfam" id="PF17334">
    <property type="entry name" value="CsgA"/>
    <property type="match status" value="1"/>
</dbReference>
<dbReference type="RefSeq" id="WP_420818726.1">
    <property type="nucleotide sequence ID" value="NZ_QWLU01000015.1"/>
</dbReference>
<proteinExistence type="predicted"/>
<gene>
    <name evidence="1" type="ORF">OPHB3_2980</name>
</gene>
<dbReference type="EMBL" id="BBXV01000036">
    <property type="protein sequence ID" value="GAQ19021.1"/>
    <property type="molecule type" value="Genomic_DNA"/>
</dbReference>
<name>A0A0U9I101_9BACI</name>
<evidence type="ECO:0000313" key="2">
    <source>
        <dbReference type="Proteomes" id="UP000052946"/>
    </source>
</evidence>